<reference evidence="2" key="1">
    <citation type="submission" date="2020-10" db="EMBL/GenBank/DDBJ databases">
        <authorList>
            <person name="Gilroy R."/>
        </authorList>
    </citation>
    <scope>NUCLEOTIDE SEQUENCE</scope>
    <source>
        <strain evidence="2">10532</strain>
    </source>
</reference>
<sequence length="239" mass="26501">MDKKALSVFRGIIFFVGIVVILVLFISFRNEENPEPWRYNYFWVSIAVSYLVVFFPVFFPPRDENSSGGVFSGFAMYIIACGAFVLVSILLAILVSLGLFKNLTVPLSIQLVIFFFFLIEVYLSVLTTSHISDVAKSGAEKRTGIVELRNLSGQLTSLASALGDENASLKNDLAKLSDDLRYLSPSSDTAAVELENKMFILLKEIIADPVFSTPGASNSNAVKKLAEVTLLFRQRKTIY</sequence>
<proteinExistence type="predicted"/>
<organism evidence="2 3">
    <name type="scientific">Candidatus Gallitreponema excrementavium</name>
    <dbReference type="NCBI Taxonomy" id="2840840"/>
    <lineage>
        <taxon>Bacteria</taxon>
        <taxon>Pseudomonadati</taxon>
        <taxon>Spirochaetota</taxon>
        <taxon>Spirochaetia</taxon>
        <taxon>Spirochaetales</taxon>
        <taxon>Candidatus Gallitreponema</taxon>
    </lineage>
</organism>
<keyword evidence="1" id="KW-0812">Transmembrane</keyword>
<accession>A0A9D9HMR7</accession>
<feature type="transmembrane region" description="Helical" evidence="1">
    <location>
        <begin position="40"/>
        <end position="59"/>
    </location>
</feature>
<name>A0A9D9HMR7_9SPIR</name>
<evidence type="ECO:0000256" key="1">
    <source>
        <dbReference type="SAM" id="Phobius"/>
    </source>
</evidence>
<dbReference type="EMBL" id="JADIMM010000014">
    <property type="protein sequence ID" value="MBO8456702.1"/>
    <property type="molecule type" value="Genomic_DNA"/>
</dbReference>
<reference evidence="2" key="2">
    <citation type="journal article" date="2021" name="PeerJ">
        <title>Extensive microbial diversity within the chicken gut microbiome revealed by metagenomics and culture.</title>
        <authorList>
            <person name="Gilroy R."/>
            <person name="Ravi A."/>
            <person name="Getino M."/>
            <person name="Pursley I."/>
            <person name="Horton D.L."/>
            <person name="Alikhan N.F."/>
            <person name="Baker D."/>
            <person name="Gharbi K."/>
            <person name="Hall N."/>
            <person name="Watson M."/>
            <person name="Adriaenssens E.M."/>
            <person name="Foster-Nyarko E."/>
            <person name="Jarju S."/>
            <person name="Secka A."/>
            <person name="Antonio M."/>
            <person name="Oren A."/>
            <person name="Chaudhuri R.R."/>
            <person name="La Ragione R."/>
            <person name="Hildebrand F."/>
            <person name="Pallen M.J."/>
        </authorList>
    </citation>
    <scope>NUCLEOTIDE SEQUENCE</scope>
    <source>
        <strain evidence="2">10532</strain>
    </source>
</reference>
<keyword evidence="1" id="KW-1133">Transmembrane helix</keyword>
<feature type="transmembrane region" description="Helical" evidence="1">
    <location>
        <begin position="107"/>
        <end position="126"/>
    </location>
</feature>
<dbReference type="Proteomes" id="UP000823638">
    <property type="component" value="Unassembled WGS sequence"/>
</dbReference>
<evidence type="ECO:0000313" key="2">
    <source>
        <dbReference type="EMBL" id="MBO8456702.1"/>
    </source>
</evidence>
<dbReference type="AlphaFoldDB" id="A0A9D9HMR7"/>
<protein>
    <submittedName>
        <fullName evidence="2">Uncharacterized protein</fullName>
    </submittedName>
</protein>
<evidence type="ECO:0000313" key="3">
    <source>
        <dbReference type="Proteomes" id="UP000823638"/>
    </source>
</evidence>
<keyword evidence="1" id="KW-0472">Membrane</keyword>
<gene>
    <name evidence="2" type="ORF">IAA81_00550</name>
</gene>
<comment type="caution">
    <text evidence="2">The sequence shown here is derived from an EMBL/GenBank/DDBJ whole genome shotgun (WGS) entry which is preliminary data.</text>
</comment>
<feature type="transmembrane region" description="Helical" evidence="1">
    <location>
        <begin position="71"/>
        <end position="95"/>
    </location>
</feature>
<feature type="transmembrane region" description="Helical" evidence="1">
    <location>
        <begin position="7"/>
        <end position="28"/>
    </location>
</feature>